<dbReference type="GO" id="GO:0016857">
    <property type="term" value="F:racemase and epimerase activity, acting on carbohydrates and derivatives"/>
    <property type="evidence" value="ECO:0007669"/>
    <property type="project" value="InterPro"/>
</dbReference>
<accession>L7JQS5</accession>
<sequence>VFLCHYVLIFIIVLIVSLLSHRLCPHSHHPPNCHSNLSSLSHHYLLIISSSSLKPSPHHSTTPKMKEIAISILNAPILTLQKELDILSQSHPQPRIHLDIIDTSFTNNISFGPSIINQILQLHFQFDLHFMIKSPLALLTKIDCTNVSNIYMHEDVQDYGIAINPDEPVVYKQKVLVMTVYAGEGNQAFISPGDKIAELKRQGCYVCVDGGVNLENVGSVRDADCFVIGSAYFRSKDKNAFLNSVYEIVNG</sequence>
<evidence type="ECO:0000256" key="2">
    <source>
        <dbReference type="ARBA" id="ARBA00013920"/>
    </source>
</evidence>
<evidence type="ECO:0000313" key="10">
    <source>
        <dbReference type="Proteomes" id="UP000011185"/>
    </source>
</evidence>
<evidence type="ECO:0000256" key="1">
    <source>
        <dbReference type="ARBA" id="ARBA00005016"/>
    </source>
</evidence>
<dbReference type="Proteomes" id="UP000011185">
    <property type="component" value="Unassembled WGS sequence"/>
</dbReference>
<dbReference type="Pfam" id="PF00834">
    <property type="entry name" value="Ribul_P_3_epim"/>
    <property type="match status" value="1"/>
</dbReference>
<dbReference type="HOGENOM" id="CLU_054856_2_2_1"/>
<dbReference type="PANTHER" id="PTHR11749">
    <property type="entry name" value="RIBULOSE-5-PHOSPHATE-3-EPIMERASE"/>
    <property type="match status" value="1"/>
</dbReference>
<evidence type="ECO:0000256" key="8">
    <source>
        <dbReference type="SAM" id="Phobius"/>
    </source>
</evidence>
<keyword evidence="10" id="KW-1185">Reference proteome</keyword>
<evidence type="ECO:0000313" key="9">
    <source>
        <dbReference type="EMBL" id="ELQ73808.1"/>
    </source>
</evidence>
<feature type="non-terminal residue" evidence="9">
    <location>
        <position position="1"/>
    </location>
</feature>
<evidence type="ECO:0000256" key="3">
    <source>
        <dbReference type="ARBA" id="ARBA00022723"/>
    </source>
</evidence>
<protein>
    <recommendedName>
        <fullName evidence="2">Ribulose-phosphate 3-epimerase</fullName>
    </recommendedName>
    <alternativeName>
        <fullName evidence="7">Pentose-5-phosphate 3-epimerase</fullName>
    </alternativeName>
    <alternativeName>
        <fullName evidence="6">RPE</fullName>
    </alternativeName>
</protein>
<dbReference type="VEuPathDB" id="MicrosporidiaDB:THOM_3287"/>
<dbReference type="GO" id="GO:0005975">
    <property type="term" value="P:carbohydrate metabolic process"/>
    <property type="evidence" value="ECO:0007669"/>
    <property type="project" value="InterPro"/>
</dbReference>
<dbReference type="EMBL" id="JH994105">
    <property type="protein sequence ID" value="ELQ73808.1"/>
    <property type="molecule type" value="Genomic_DNA"/>
</dbReference>
<dbReference type="SUPFAM" id="SSF51366">
    <property type="entry name" value="Ribulose-phoshate binding barrel"/>
    <property type="match status" value="1"/>
</dbReference>
<dbReference type="STRING" id="72359.L7JQS5"/>
<gene>
    <name evidence="9" type="ORF">THOM_3287</name>
</gene>
<keyword evidence="5" id="KW-0170">Cobalt</keyword>
<dbReference type="GO" id="GO:0006098">
    <property type="term" value="P:pentose-phosphate shunt"/>
    <property type="evidence" value="ECO:0007669"/>
    <property type="project" value="UniProtKB-UniPathway"/>
</dbReference>
<dbReference type="InParanoid" id="L7JQS5"/>
<keyword evidence="8" id="KW-0812">Transmembrane</keyword>
<dbReference type="OMA" id="IRTINHM"/>
<evidence type="ECO:0000256" key="6">
    <source>
        <dbReference type="ARBA" id="ARBA00029933"/>
    </source>
</evidence>
<keyword evidence="8" id="KW-0472">Membrane</keyword>
<name>L7JQS5_TRAHO</name>
<dbReference type="InterPro" id="IPR013785">
    <property type="entry name" value="Aldolase_TIM"/>
</dbReference>
<dbReference type="InterPro" id="IPR011060">
    <property type="entry name" value="RibuloseP-bd_barrel"/>
</dbReference>
<evidence type="ECO:0000256" key="5">
    <source>
        <dbReference type="ARBA" id="ARBA00023285"/>
    </source>
</evidence>
<dbReference type="Gene3D" id="3.20.20.70">
    <property type="entry name" value="Aldolase class I"/>
    <property type="match status" value="1"/>
</dbReference>
<keyword evidence="4 9" id="KW-0413">Isomerase</keyword>
<keyword evidence="3" id="KW-0479">Metal-binding</keyword>
<dbReference type="UniPathway" id="UPA00115">
    <property type="reaction ID" value="UER00411"/>
</dbReference>
<organism evidence="9 10">
    <name type="scientific">Trachipleistophora hominis</name>
    <name type="common">Microsporidian parasite</name>
    <dbReference type="NCBI Taxonomy" id="72359"/>
    <lineage>
        <taxon>Eukaryota</taxon>
        <taxon>Fungi</taxon>
        <taxon>Fungi incertae sedis</taxon>
        <taxon>Microsporidia</taxon>
        <taxon>Pleistophoridae</taxon>
        <taxon>Trachipleistophora</taxon>
    </lineage>
</organism>
<dbReference type="OrthoDB" id="1927044at2759"/>
<feature type="transmembrane region" description="Helical" evidence="8">
    <location>
        <begin position="6"/>
        <end position="24"/>
    </location>
</feature>
<proteinExistence type="predicted"/>
<evidence type="ECO:0000256" key="7">
    <source>
        <dbReference type="ARBA" id="ARBA00030599"/>
    </source>
</evidence>
<keyword evidence="8" id="KW-1133">Transmembrane helix</keyword>
<dbReference type="AlphaFoldDB" id="L7JQS5"/>
<dbReference type="GO" id="GO:0046872">
    <property type="term" value="F:metal ion binding"/>
    <property type="evidence" value="ECO:0007669"/>
    <property type="project" value="UniProtKB-KW"/>
</dbReference>
<evidence type="ECO:0000256" key="4">
    <source>
        <dbReference type="ARBA" id="ARBA00023235"/>
    </source>
</evidence>
<reference evidence="9 10" key="1">
    <citation type="journal article" date="2012" name="PLoS Pathog.">
        <title>The genome of the obligate intracellular parasite Trachipleistophora hominis: new insights into microsporidian genome dynamics and reductive evolution.</title>
        <authorList>
            <person name="Heinz E."/>
            <person name="Williams T.A."/>
            <person name="Nakjang S."/>
            <person name="Noel C.J."/>
            <person name="Swan D.C."/>
            <person name="Goldberg A.V."/>
            <person name="Harris S.R."/>
            <person name="Weinmaier T."/>
            <person name="Markert S."/>
            <person name="Becher D."/>
            <person name="Bernhardt J."/>
            <person name="Dagan T."/>
            <person name="Hacker C."/>
            <person name="Lucocq J.M."/>
            <person name="Schweder T."/>
            <person name="Rattei T."/>
            <person name="Hall N."/>
            <person name="Hirt R.P."/>
            <person name="Embley T.M."/>
        </authorList>
    </citation>
    <scope>NUCLEOTIDE SEQUENCE [LARGE SCALE GENOMIC DNA]</scope>
</reference>
<dbReference type="InterPro" id="IPR000056">
    <property type="entry name" value="Ribul_P_3_epim-like"/>
</dbReference>
<comment type="pathway">
    <text evidence="1">Carbohydrate degradation; pentose phosphate pathway; D-xylulose 5-phosphate from D-ribulose 5-phosphate (non-oxidative stage): step 1/1.</text>
</comment>